<gene>
    <name evidence="7" type="ORF">CARUB_v10022041mg</name>
</gene>
<evidence type="ECO:0000259" key="6">
    <source>
        <dbReference type="PROSITE" id="PS50846"/>
    </source>
</evidence>
<dbReference type="AlphaFoldDB" id="R0I8V3"/>
<feature type="domain" description="HMA" evidence="6">
    <location>
        <begin position="1"/>
        <end position="65"/>
    </location>
</feature>
<keyword evidence="8" id="KW-1185">Reference proteome</keyword>
<evidence type="ECO:0000256" key="5">
    <source>
        <dbReference type="ARBA" id="ARBA00024045"/>
    </source>
</evidence>
<dbReference type="KEGG" id="crb:17895139"/>
<evidence type="ECO:0000256" key="2">
    <source>
        <dbReference type="ARBA" id="ARBA00022723"/>
    </source>
</evidence>
<evidence type="ECO:0000313" key="8">
    <source>
        <dbReference type="Proteomes" id="UP000029121"/>
    </source>
</evidence>
<keyword evidence="3" id="KW-0449">Lipoprotein</keyword>
<name>R0I8V3_9BRAS</name>
<protein>
    <recommendedName>
        <fullName evidence="6">HMA domain-containing protein</fullName>
    </recommendedName>
</protein>
<dbReference type="eggNOG" id="KOG1603">
    <property type="taxonomic scope" value="Eukaryota"/>
</dbReference>
<evidence type="ECO:0000256" key="3">
    <source>
        <dbReference type="ARBA" id="ARBA00023288"/>
    </source>
</evidence>
<keyword evidence="1" id="KW-0488">Methylation</keyword>
<comment type="similarity">
    <text evidence="5">Belongs to the HIPP family.</text>
</comment>
<organism evidence="7 8">
    <name type="scientific">Capsella rubella</name>
    <dbReference type="NCBI Taxonomy" id="81985"/>
    <lineage>
        <taxon>Eukaryota</taxon>
        <taxon>Viridiplantae</taxon>
        <taxon>Streptophyta</taxon>
        <taxon>Embryophyta</taxon>
        <taxon>Tracheophyta</taxon>
        <taxon>Spermatophyta</taxon>
        <taxon>Magnoliopsida</taxon>
        <taxon>eudicotyledons</taxon>
        <taxon>Gunneridae</taxon>
        <taxon>Pentapetalae</taxon>
        <taxon>rosids</taxon>
        <taxon>malvids</taxon>
        <taxon>Brassicales</taxon>
        <taxon>Brassicaceae</taxon>
        <taxon>Camelineae</taxon>
        <taxon>Capsella</taxon>
    </lineage>
</organism>
<dbReference type="InterPro" id="IPR051863">
    <property type="entry name" value="HIPP"/>
</dbReference>
<dbReference type="Proteomes" id="UP000029121">
    <property type="component" value="Unassembled WGS sequence"/>
</dbReference>
<keyword evidence="4" id="KW-0636">Prenylation</keyword>
<dbReference type="GO" id="GO:0046872">
    <property type="term" value="F:metal ion binding"/>
    <property type="evidence" value="ECO:0007669"/>
    <property type="project" value="UniProtKB-KW"/>
</dbReference>
<dbReference type="PANTHER" id="PTHR45811">
    <property type="entry name" value="COPPER TRANSPORT PROTEIN FAMILY-RELATED"/>
    <property type="match status" value="1"/>
</dbReference>
<evidence type="ECO:0000313" key="7">
    <source>
        <dbReference type="EMBL" id="EOA34500.1"/>
    </source>
</evidence>
<dbReference type="STRING" id="81985.R0I8V3"/>
<evidence type="ECO:0000256" key="1">
    <source>
        <dbReference type="ARBA" id="ARBA00022481"/>
    </source>
</evidence>
<dbReference type="InterPro" id="IPR006121">
    <property type="entry name" value="HMA_dom"/>
</dbReference>
<sequence length="112" mass="12412">MIVSVGVYDQKSKDKIMKILIGLAGIDFSYIDLKEGTLIVIGDVDPVAIVAKLRRKWGRANLTLFVPCTNREVRELEALLRSNSNVFDRLHVPTPPHSNHIVNSLGQGCVIC</sequence>
<accession>R0I8V3</accession>
<proteinExistence type="inferred from homology"/>
<reference evidence="8" key="1">
    <citation type="journal article" date="2013" name="Nat. Genet.">
        <title>The Capsella rubella genome and the genomic consequences of rapid mating system evolution.</title>
        <authorList>
            <person name="Slotte T."/>
            <person name="Hazzouri K.M."/>
            <person name="Agren J.A."/>
            <person name="Koenig D."/>
            <person name="Maumus F."/>
            <person name="Guo Y.L."/>
            <person name="Steige K."/>
            <person name="Platts A.E."/>
            <person name="Escobar J.S."/>
            <person name="Newman L.K."/>
            <person name="Wang W."/>
            <person name="Mandakova T."/>
            <person name="Vello E."/>
            <person name="Smith L.M."/>
            <person name="Henz S.R."/>
            <person name="Steffen J."/>
            <person name="Takuno S."/>
            <person name="Brandvain Y."/>
            <person name="Coop G."/>
            <person name="Andolfatto P."/>
            <person name="Hu T.T."/>
            <person name="Blanchette M."/>
            <person name="Clark R.M."/>
            <person name="Quesneville H."/>
            <person name="Nordborg M."/>
            <person name="Gaut B.S."/>
            <person name="Lysak M.A."/>
            <person name="Jenkins J."/>
            <person name="Grimwood J."/>
            <person name="Chapman J."/>
            <person name="Prochnik S."/>
            <person name="Shu S."/>
            <person name="Rokhsar D."/>
            <person name="Schmutz J."/>
            <person name="Weigel D."/>
            <person name="Wright S.I."/>
        </authorList>
    </citation>
    <scope>NUCLEOTIDE SEQUENCE [LARGE SCALE GENOMIC DNA]</scope>
    <source>
        <strain evidence="8">cv. Monte Gargano</strain>
    </source>
</reference>
<dbReference type="OrthoDB" id="691258at2759"/>
<dbReference type="EMBL" id="KB870806">
    <property type="protein sequence ID" value="EOA34500.1"/>
    <property type="molecule type" value="Genomic_DNA"/>
</dbReference>
<dbReference type="PROSITE" id="PS50846">
    <property type="entry name" value="HMA_2"/>
    <property type="match status" value="1"/>
</dbReference>
<evidence type="ECO:0000256" key="4">
    <source>
        <dbReference type="ARBA" id="ARBA00023289"/>
    </source>
</evidence>
<dbReference type="Gene3D" id="3.30.70.100">
    <property type="match status" value="1"/>
</dbReference>
<keyword evidence="2" id="KW-0479">Metal-binding</keyword>
<dbReference type="PANTHER" id="PTHR45811:SF50">
    <property type="entry name" value="HEAVY METAL-ASSOCIATED ISOPRENYLATED PLANT PROTEIN 12-RELATED"/>
    <property type="match status" value="1"/>
</dbReference>
<dbReference type="Pfam" id="PF00403">
    <property type="entry name" value="HMA"/>
    <property type="match status" value="1"/>
</dbReference>